<protein>
    <submittedName>
        <fullName evidence="2">Sigma factor</fullName>
    </submittedName>
</protein>
<gene>
    <name evidence="2" type="ORF">QR695_12080</name>
</gene>
<dbReference type="InterPro" id="IPR007627">
    <property type="entry name" value="RNA_pol_sigma70_r2"/>
</dbReference>
<dbReference type="Pfam" id="PF04542">
    <property type="entry name" value="Sigma70_r2"/>
    <property type="match status" value="1"/>
</dbReference>
<sequence>MSFISDHDLYARIVNRDTSALELLYDRYERILYSLALRLTTRADLAEAVLSEVFTELWKHRLPLDLTTHRLKTYLFERVETAALRLVTSA</sequence>
<comment type="caution">
    <text evidence="2">The sequence shown here is derived from an EMBL/GenBank/DDBJ whole genome shotgun (WGS) entry which is preliminary data.</text>
</comment>
<accession>A0ABT7MRB1</accession>
<evidence type="ECO:0000313" key="2">
    <source>
        <dbReference type="EMBL" id="MDL5377737.1"/>
    </source>
</evidence>
<feature type="domain" description="RNA polymerase sigma-70 region 2" evidence="1">
    <location>
        <begin position="24"/>
        <end position="88"/>
    </location>
</feature>
<organism evidence="2 3">
    <name type="scientific">Exiguobacterium mexicanum</name>
    <dbReference type="NCBI Taxonomy" id="340146"/>
    <lineage>
        <taxon>Bacteria</taxon>
        <taxon>Bacillati</taxon>
        <taxon>Bacillota</taxon>
        <taxon>Bacilli</taxon>
        <taxon>Bacillales</taxon>
        <taxon>Bacillales Family XII. Incertae Sedis</taxon>
        <taxon>Exiguobacterium</taxon>
    </lineage>
</organism>
<dbReference type="RefSeq" id="WP_214754402.1">
    <property type="nucleotide sequence ID" value="NZ_CP183077.1"/>
</dbReference>
<proteinExistence type="predicted"/>
<reference evidence="2 3" key="1">
    <citation type="submission" date="2023-06" db="EMBL/GenBank/DDBJ databases">
        <title>Influencing factors and mechanism of Cr(VI) reduction by facultative anaerobic Exiguobacterium sp. PY14.</title>
        <authorList>
            <person name="Zou L."/>
        </authorList>
    </citation>
    <scope>NUCLEOTIDE SEQUENCE [LARGE SCALE GENOMIC DNA]</scope>
    <source>
        <strain evidence="2 3">PY14</strain>
    </source>
</reference>
<dbReference type="EMBL" id="JASWER010000010">
    <property type="protein sequence ID" value="MDL5377737.1"/>
    <property type="molecule type" value="Genomic_DNA"/>
</dbReference>
<evidence type="ECO:0000313" key="3">
    <source>
        <dbReference type="Proteomes" id="UP001230807"/>
    </source>
</evidence>
<dbReference type="InterPro" id="IPR013325">
    <property type="entry name" value="RNA_pol_sigma_r2"/>
</dbReference>
<keyword evidence="3" id="KW-1185">Reference proteome</keyword>
<dbReference type="SUPFAM" id="SSF88946">
    <property type="entry name" value="Sigma2 domain of RNA polymerase sigma factors"/>
    <property type="match status" value="1"/>
</dbReference>
<evidence type="ECO:0000259" key="1">
    <source>
        <dbReference type="Pfam" id="PF04542"/>
    </source>
</evidence>
<dbReference type="Proteomes" id="UP001230807">
    <property type="component" value="Unassembled WGS sequence"/>
</dbReference>
<dbReference type="Gene3D" id="1.10.1740.10">
    <property type="match status" value="1"/>
</dbReference>
<name>A0ABT7MRB1_9BACL</name>